<organism evidence="7 8">
    <name type="scientific">Hydrococcus rivularis NIES-593</name>
    <dbReference type="NCBI Taxonomy" id="1921803"/>
    <lineage>
        <taxon>Bacteria</taxon>
        <taxon>Bacillati</taxon>
        <taxon>Cyanobacteriota</taxon>
        <taxon>Cyanophyceae</taxon>
        <taxon>Pleurocapsales</taxon>
        <taxon>Hydrococcaceae</taxon>
        <taxon>Hydrococcus</taxon>
    </lineage>
</organism>
<dbReference type="SUPFAM" id="SSF56801">
    <property type="entry name" value="Acetyl-CoA synthetase-like"/>
    <property type="match status" value="1"/>
</dbReference>
<evidence type="ECO:0000256" key="4">
    <source>
        <dbReference type="ARBA" id="ARBA00023098"/>
    </source>
</evidence>
<dbReference type="CDD" id="cd05931">
    <property type="entry name" value="FAAL"/>
    <property type="match status" value="1"/>
</dbReference>
<dbReference type="EMBL" id="MRCB01000015">
    <property type="protein sequence ID" value="OKH22197.1"/>
    <property type="molecule type" value="Genomic_DNA"/>
</dbReference>
<comment type="similarity">
    <text evidence="1">Belongs to the ATP-dependent AMP-binding enzyme family.</text>
</comment>
<keyword evidence="2" id="KW-0436">Ligase</keyword>
<dbReference type="Pfam" id="PF23024">
    <property type="entry name" value="AMP-dom_DIP2-like"/>
    <property type="match status" value="1"/>
</dbReference>
<comment type="caution">
    <text evidence="7">The sequence shown here is derived from an EMBL/GenBank/DDBJ whole genome shotgun (WGS) entry which is preliminary data.</text>
</comment>
<name>A0A1U7HF28_9CYAN</name>
<dbReference type="Gene3D" id="3.30.300.30">
    <property type="match status" value="1"/>
</dbReference>
<gene>
    <name evidence="7" type="ORF">NIES593_13455</name>
</gene>
<evidence type="ECO:0000256" key="2">
    <source>
        <dbReference type="ARBA" id="ARBA00022598"/>
    </source>
</evidence>
<evidence type="ECO:0000256" key="3">
    <source>
        <dbReference type="ARBA" id="ARBA00022832"/>
    </source>
</evidence>
<keyword evidence="8" id="KW-1185">Reference proteome</keyword>
<dbReference type="InterPro" id="IPR020845">
    <property type="entry name" value="AMP-binding_CS"/>
</dbReference>
<dbReference type="InterPro" id="IPR000873">
    <property type="entry name" value="AMP-dep_synth/lig_dom"/>
</dbReference>
<dbReference type="GO" id="GO:0016874">
    <property type="term" value="F:ligase activity"/>
    <property type="evidence" value="ECO:0007669"/>
    <property type="project" value="UniProtKB-KW"/>
</dbReference>
<evidence type="ECO:0000313" key="8">
    <source>
        <dbReference type="Proteomes" id="UP000186868"/>
    </source>
</evidence>
<dbReference type="PANTHER" id="PTHR22754:SF32">
    <property type="entry name" value="DISCO-INTERACTING PROTEIN 2"/>
    <property type="match status" value="1"/>
</dbReference>
<dbReference type="AlphaFoldDB" id="A0A1U7HF28"/>
<dbReference type="Proteomes" id="UP000186868">
    <property type="component" value="Unassembled WGS sequence"/>
</dbReference>
<dbReference type="STRING" id="1921803.NIES593_13455"/>
<dbReference type="InterPro" id="IPR042099">
    <property type="entry name" value="ANL_N_sf"/>
</dbReference>
<dbReference type="FunFam" id="3.40.50.12780:FF:000013">
    <property type="entry name" value="Long-chain-fatty-acid--AMP ligase FadD32"/>
    <property type="match status" value="1"/>
</dbReference>
<dbReference type="GO" id="GO:0070566">
    <property type="term" value="F:adenylyltransferase activity"/>
    <property type="evidence" value="ECO:0007669"/>
    <property type="project" value="TreeGrafter"/>
</dbReference>
<dbReference type="OrthoDB" id="9803968at2"/>
<dbReference type="GO" id="GO:0005886">
    <property type="term" value="C:plasma membrane"/>
    <property type="evidence" value="ECO:0007669"/>
    <property type="project" value="TreeGrafter"/>
</dbReference>
<dbReference type="Gene3D" id="3.40.50.12780">
    <property type="entry name" value="N-terminal domain of ligase-like"/>
    <property type="match status" value="1"/>
</dbReference>
<dbReference type="RefSeq" id="WP_073600072.1">
    <property type="nucleotide sequence ID" value="NZ_MRCB01000015.1"/>
</dbReference>
<protein>
    <submittedName>
        <fullName evidence="7">AMP-binding protein</fullName>
    </submittedName>
</protein>
<reference evidence="7 8" key="1">
    <citation type="submission" date="2016-11" db="EMBL/GenBank/DDBJ databases">
        <title>Draft Genome Sequences of Nine Cyanobacterial Strains from Diverse Habitats.</title>
        <authorList>
            <person name="Zhu T."/>
            <person name="Hou S."/>
            <person name="Lu X."/>
            <person name="Hess W.R."/>
        </authorList>
    </citation>
    <scope>NUCLEOTIDE SEQUENCE [LARGE SCALE GENOMIC DNA]</scope>
    <source>
        <strain evidence="7 8">NIES-593</strain>
    </source>
</reference>
<dbReference type="PANTHER" id="PTHR22754">
    <property type="entry name" value="DISCO-INTERACTING PROTEIN 2 DIP2 -RELATED"/>
    <property type="match status" value="1"/>
</dbReference>
<dbReference type="InterPro" id="IPR045851">
    <property type="entry name" value="AMP-bd_C_sf"/>
</dbReference>
<evidence type="ECO:0000256" key="1">
    <source>
        <dbReference type="ARBA" id="ARBA00006432"/>
    </source>
</evidence>
<sequence length="633" mass="70908">MQVQTANYATLVELLYDRAQSQPKKTAFTFLKDGETQAINLTYQELEQQAKAIALQLKELKIKQGDRAVLVYPYDGALEFIAAFFGCLYAGVVAIPCYPPQNSLALRDLQSRLLSCQAQIILTSKSLLAKLKNQLITPGSDSIFNQLDWLATDDLEKLPETSLLDWAKPNCDRDTLAFLQYTSGSTGIPKGVMVTHACILHNQKMLQMAFGHTEEASGVSWLPLFHDMGLIGTVIQAVYLGSPCIFMSPIAFIQKPIRWLEAISRYKATTSGAPNFAYDLLSRRATPAQVANLDLSSWTVAFCGAEPIRVETLDRFSAKFAPCGFRREAFYPCYGMAEATLFVTGGIHTEPPVVKYVEKAPLEKNRVVIANSQKEGVREIIGCGRAWLDSKIIIVDPESLTQCPSDRVGEIWVSGMGVGKGYWNLHEQTERTFCAYLKDTGEGPFLRTGDLGFMQDGELFVTGRLNDLMVFWGFNHYPQQIEETVEKCHPALRSGCGAAFAVEVAGENRLVIAHEIERSYRQGLVIDEVVEAIRWAIFQEHLIDVYAIVLLKTGSLPKTSSGKVQRRTCQAKFLEGSLDVVGEWRLKEQSDITSLINRYLNPMTHLRRYSLLFGGRLRRFFYLWANGKKTKIK</sequence>
<dbReference type="InterPro" id="IPR025110">
    <property type="entry name" value="AMP-bd_C"/>
</dbReference>
<dbReference type="InterPro" id="IPR040097">
    <property type="entry name" value="FAAL/FAAC"/>
</dbReference>
<dbReference type="GO" id="GO:0071766">
    <property type="term" value="P:Actinobacterium-type cell wall biogenesis"/>
    <property type="evidence" value="ECO:0007669"/>
    <property type="project" value="UniProtKB-ARBA"/>
</dbReference>
<proteinExistence type="inferred from homology"/>
<feature type="domain" description="AMP-dependent synthetase/ligase" evidence="5">
    <location>
        <begin position="17"/>
        <end position="423"/>
    </location>
</feature>
<keyword evidence="3" id="KW-0276">Fatty acid metabolism</keyword>
<keyword evidence="4" id="KW-0443">Lipid metabolism</keyword>
<evidence type="ECO:0000259" key="5">
    <source>
        <dbReference type="Pfam" id="PF00501"/>
    </source>
</evidence>
<dbReference type="Pfam" id="PF00501">
    <property type="entry name" value="AMP-binding"/>
    <property type="match status" value="1"/>
</dbReference>
<evidence type="ECO:0000259" key="6">
    <source>
        <dbReference type="Pfam" id="PF23024"/>
    </source>
</evidence>
<dbReference type="GO" id="GO:0006633">
    <property type="term" value="P:fatty acid biosynthetic process"/>
    <property type="evidence" value="ECO:0007669"/>
    <property type="project" value="TreeGrafter"/>
</dbReference>
<evidence type="ECO:0000313" key="7">
    <source>
        <dbReference type="EMBL" id="OKH22197.1"/>
    </source>
</evidence>
<dbReference type="PROSITE" id="PS00455">
    <property type="entry name" value="AMP_BINDING"/>
    <property type="match status" value="1"/>
</dbReference>
<accession>A0A1U7HF28</accession>
<feature type="domain" description="AMP-binding enzyme C-terminal" evidence="6">
    <location>
        <begin position="467"/>
        <end position="580"/>
    </location>
</feature>